<keyword evidence="5" id="KW-1185">Reference proteome</keyword>
<evidence type="ECO:0000313" key="5">
    <source>
        <dbReference type="Proteomes" id="UP001353858"/>
    </source>
</evidence>
<keyword evidence="1 2" id="KW-0193">Cuticle</keyword>
<dbReference type="PANTHER" id="PTHR10380">
    <property type="entry name" value="CUTICLE PROTEIN"/>
    <property type="match status" value="1"/>
</dbReference>
<dbReference type="AlphaFoldDB" id="A0AAN7PDI9"/>
<dbReference type="Proteomes" id="UP001353858">
    <property type="component" value="Unassembled WGS sequence"/>
</dbReference>
<feature type="chain" id="PRO_5043033467" evidence="3">
    <location>
        <begin position="17"/>
        <end position="134"/>
    </location>
</feature>
<dbReference type="InterPro" id="IPR050468">
    <property type="entry name" value="Cuticle_Struct_Prot"/>
</dbReference>
<proteinExistence type="predicted"/>
<evidence type="ECO:0000256" key="3">
    <source>
        <dbReference type="SAM" id="SignalP"/>
    </source>
</evidence>
<feature type="signal peptide" evidence="3">
    <location>
        <begin position="1"/>
        <end position="16"/>
    </location>
</feature>
<evidence type="ECO:0000256" key="2">
    <source>
        <dbReference type="PROSITE-ProRule" id="PRU00497"/>
    </source>
</evidence>
<comment type="caution">
    <text evidence="4">The sequence shown here is derived from an EMBL/GenBank/DDBJ whole genome shotgun (WGS) entry which is preliminary data.</text>
</comment>
<accession>A0AAN7PDI9</accession>
<protein>
    <submittedName>
        <fullName evidence="4">Uncharacterized protein</fullName>
    </submittedName>
</protein>
<dbReference type="InterPro" id="IPR031311">
    <property type="entry name" value="CHIT_BIND_RR_consensus"/>
</dbReference>
<organism evidence="4 5">
    <name type="scientific">Aquatica leii</name>
    <dbReference type="NCBI Taxonomy" id="1421715"/>
    <lineage>
        <taxon>Eukaryota</taxon>
        <taxon>Metazoa</taxon>
        <taxon>Ecdysozoa</taxon>
        <taxon>Arthropoda</taxon>
        <taxon>Hexapoda</taxon>
        <taxon>Insecta</taxon>
        <taxon>Pterygota</taxon>
        <taxon>Neoptera</taxon>
        <taxon>Endopterygota</taxon>
        <taxon>Coleoptera</taxon>
        <taxon>Polyphaga</taxon>
        <taxon>Elateriformia</taxon>
        <taxon>Elateroidea</taxon>
        <taxon>Lampyridae</taxon>
        <taxon>Luciolinae</taxon>
        <taxon>Aquatica</taxon>
    </lineage>
</organism>
<dbReference type="Pfam" id="PF00379">
    <property type="entry name" value="Chitin_bind_4"/>
    <property type="match status" value="1"/>
</dbReference>
<dbReference type="GO" id="GO:0062129">
    <property type="term" value="C:chitin-based extracellular matrix"/>
    <property type="evidence" value="ECO:0007669"/>
    <property type="project" value="TreeGrafter"/>
</dbReference>
<dbReference type="PRINTS" id="PR00947">
    <property type="entry name" value="CUTICLE"/>
</dbReference>
<reference evidence="5" key="1">
    <citation type="submission" date="2023-01" db="EMBL/GenBank/DDBJ databases">
        <title>Key to firefly adult light organ development and bioluminescence: homeobox transcription factors regulate luciferase expression and transportation to peroxisome.</title>
        <authorList>
            <person name="Fu X."/>
        </authorList>
    </citation>
    <scope>NUCLEOTIDE SEQUENCE [LARGE SCALE GENOMIC DNA]</scope>
</reference>
<dbReference type="GO" id="GO:0008010">
    <property type="term" value="F:structural constituent of chitin-based larval cuticle"/>
    <property type="evidence" value="ECO:0007669"/>
    <property type="project" value="TreeGrafter"/>
</dbReference>
<keyword evidence="3" id="KW-0732">Signal</keyword>
<evidence type="ECO:0000313" key="4">
    <source>
        <dbReference type="EMBL" id="KAK4880466.1"/>
    </source>
</evidence>
<evidence type="ECO:0000256" key="1">
    <source>
        <dbReference type="ARBA" id="ARBA00022460"/>
    </source>
</evidence>
<dbReference type="InterPro" id="IPR000618">
    <property type="entry name" value="Insect_cuticle"/>
</dbReference>
<dbReference type="PANTHER" id="PTHR10380:SF238">
    <property type="entry name" value="CUTICULAR PROTEIN 65EA-RELATED"/>
    <property type="match status" value="1"/>
</dbReference>
<gene>
    <name evidence="4" type="ORF">RN001_008612</name>
</gene>
<dbReference type="EMBL" id="JARPUR010000003">
    <property type="protein sequence ID" value="KAK4880466.1"/>
    <property type="molecule type" value="Genomic_DNA"/>
</dbReference>
<sequence length="134" mass="14641">MYKLIVICVLITVALAQPQTARLPSKPLLPHIIPENYRHSYAGVEIPILKQTQDIDAATGYQWSFSSGNGINAEETATIIPLGPELADKQVRGSYSYVSLEGIPVSVTYYADATGFHPEVNFHIGHVGQPVVHK</sequence>
<dbReference type="PROSITE" id="PS00233">
    <property type="entry name" value="CHIT_BIND_RR_1"/>
    <property type="match status" value="1"/>
</dbReference>
<dbReference type="PROSITE" id="PS51155">
    <property type="entry name" value="CHIT_BIND_RR_2"/>
    <property type="match status" value="1"/>
</dbReference>
<name>A0AAN7PDI9_9COLE</name>